<dbReference type="Gene3D" id="3.30.70.1440">
    <property type="entry name" value="Multidrug efflux transporter AcrB pore domain"/>
    <property type="match status" value="1"/>
</dbReference>
<keyword evidence="10" id="KW-1185">Reference proteome</keyword>
<dbReference type="EMBL" id="SCFB01000005">
    <property type="protein sequence ID" value="RZI46129.1"/>
    <property type="molecule type" value="Genomic_DNA"/>
</dbReference>
<feature type="transmembrane region" description="Helical" evidence="8">
    <location>
        <begin position="891"/>
        <end position="910"/>
    </location>
</feature>
<feature type="transmembrane region" description="Helical" evidence="8">
    <location>
        <begin position="431"/>
        <end position="451"/>
    </location>
</feature>
<dbReference type="PRINTS" id="PR00702">
    <property type="entry name" value="ACRIFLAVINRP"/>
</dbReference>
<dbReference type="Pfam" id="PF00873">
    <property type="entry name" value="ACR_tran"/>
    <property type="match status" value="1"/>
</dbReference>
<keyword evidence="3" id="KW-1003">Cell membrane</keyword>
<dbReference type="Gene3D" id="3.30.2090.10">
    <property type="entry name" value="Multidrug efflux transporter AcrB TolC docking domain, DN and DC subdomains"/>
    <property type="match status" value="2"/>
</dbReference>
<evidence type="ECO:0000313" key="9">
    <source>
        <dbReference type="EMBL" id="RZI46129.1"/>
    </source>
</evidence>
<keyword evidence="2" id="KW-0813">Transport</keyword>
<evidence type="ECO:0000256" key="3">
    <source>
        <dbReference type="ARBA" id="ARBA00022475"/>
    </source>
</evidence>
<dbReference type="Proteomes" id="UP000293550">
    <property type="component" value="Unassembled WGS sequence"/>
</dbReference>
<dbReference type="AlphaFoldDB" id="A0A4Q7DIT2"/>
<evidence type="ECO:0000256" key="8">
    <source>
        <dbReference type="SAM" id="Phobius"/>
    </source>
</evidence>
<protein>
    <submittedName>
        <fullName evidence="9">Efflux RND transporter permease subunit</fullName>
    </submittedName>
</protein>
<keyword evidence="4" id="KW-0997">Cell inner membrane</keyword>
<evidence type="ECO:0000256" key="2">
    <source>
        <dbReference type="ARBA" id="ARBA00022448"/>
    </source>
</evidence>
<dbReference type="GO" id="GO:0042910">
    <property type="term" value="F:xenobiotic transmembrane transporter activity"/>
    <property type="evidence" value="ECO:0007669"/>
    <property type="project" value="TreeGrafter"/>
</dbReference>
<evidence type="ECO:0000256" key="4">
    <source>
        <dbReference type="ARBA" id="ARBA00022519"/>
    </source>
</evidence>
<keyword evidence="5 8" id="KW-0812">Transmembrane</keyword>
<comment type="caution">
    <text evidence="9">The sequence shown here is derived from an EMBL/GenBank/DDBJ whole genome shotgun (WGS) entry which is preliminary data.</text>
</comment>
<feature type="transmembrane region" description="Helical" evidence="8">
    <location>
        <begin position="963"/>
        <end position="984"/>
    </location>
</feature>
<feature type="transmembrane region" description="Helical" evidence="8">
    <location>
        <begin position="541"/>
        <end position="561"/>
    </location>
</feature>
<proteinExistence type="predicted"/>
<organism evidence="9 10">
    <name type="scientific">Candidatus Finniella inopinata</name>
    <dbReference type="NCBI Taxonomy" id="1696036"/>
    <lineage>
        <taxon>Bacteria</taxon>
        <taxon>Pseudomonadati</taxon>
        <taxon>Pseudomonadota</taxon>
        <taxon>Alphaproteobacteria</taxon>
        <taxon>Holosporales</taxon>
        <taxon>Candidatus Paracaedibacteraceae</taxon>
        <taxon>Candidatus Finniella</taxon>
    </lineage>
</organism>
<feature type="transmembrane region" description="Helical" evidence="8">
    <location>
        <begin position="360"/>
        <end position="380"/>
    </location>
</feature>
<comment type="subcellular location">
    <subcellularLocation>
        <location evidence="1">Cell inner membrane</location>
        <topology evidence="1">Multi-pass membrane protein</topology>
    </subcellularLocation>
</comment>
<feature type="transmembrane region" description="Helical" evidence="8">
    <location>
        <begin position="463"/>
        <end position="481"/>
    </location>
</feature>
<evidence type="ECO:0000256" key="5">
    <source>
        <dbReference type="ARBA" id="ARBA00022692"/>
    </source>
</evidence>
<keyword evidence="7 8" id="KW-0472">Membrane</keyword>
<accession>A0A4Q7DIT2</accession>
<feature type="transmembrane region" description="Helical" evidence="8">
    <location>
        <begin position="996"/>
        <end position="1019"/>
    </location>
</feature>
<dbReference type="PANTHER" id="PTHR32063:SF23">
    <property type="entry name" value="HAE1 FAMILY EFFLLUX PUMP PERMEASE COMPONENT"/>
    <property type="match status" value="1"/>
</dbReference>
<evidence type="ECO:0000256" key="7">
    <source>
        <dbReference type="ARBA" id="ARBA00023136"/>
    </source>
</evidence>
<reference evidence="9 10" key="1">
    <citation type="submission" date="2018-10" db="EMBL/GenBank/DDBJ databases">
        <title>An updated phylogeny of the Alphaproteobacteria reveals that the parasitic Rickettsiales and Holosporales have independent origins.</title>
        <authorList>
            <person name="Munoz-Gomez S.A."/>
            <person name="Hess S."/>
            <person name="Burger G."/>
            <person name="Lang B.F."/>
            <person name="Susko E."/>
            <person name="Slamovits C.H."/>
            <person name="Roger A.J."/>
        </authorList>
    </citation>
    <scope>NUCLEOTIDE SEQUENCE [LARGE SCALE GENOMIC DNA]</scope>
    <source>
        <strain evidence="9">HOLO01</strain>
    </source>
</reference>
<feature type="transmembrane region" description="Helical" evidence="8">
    <location>
        <begin position="386"/>
        <end position="410"/>
    </location>
</feature>
<dbReference type="InterPro" id="IPR001036">
    <property type="entry name" value="Acrflvin-R"/>
</dbReference>
<dbReference type="RefSeq" id="WP_130153883.1">
    <property type="nucleotide sequence ID" value="NZ_SCFB01000005.1"/>
</dbReference>
<evidence type="ECO:0000256" key="1">
    <source>
        <dbReference type="ARBA" id="ARBA00004429"/>
    </source>
</evidence>
<feature type="transmembrane region" description="Helical" evidence="8">
    <location>
        <begin position="922"/>
        <end position="942"/>
    </location>
</feature>
<evidence type="ECO:0000256" key="6">
    <source>
        <dbReference type="ARBA" id="ARBA00022989"/>
    </source>
</evidence>
<name>A0A4Q7DIT2_9PROT</name>
<sequence length="1043" mass="115967">MKLSEICIQRPVFAWVMTSVIIVVGLVGGYRLPLQQYPKIERSFITIETSMPGAGPEIVEAQVTRIIEDAVAGIEGIESITSISSTEDSKVTLEFRAERLIEDATNDIRDKLSKSRDKLQDESITEPILTKSRAEEKAIMTLALTSNTVPASDMYDYAEREIRKDLEALPGVARVDVLGAGQYEMNIFLNPVRLAAYGITVNEVLTALKRQSIEKPAGKIVSRDREYLVTTVAKLEKPEEYENMVIVNRKDYLVRLRDIGRAEVTSKDRKTRTRYNGKPGISIGIIKQSASNPIDVARNVKKELDNVSKHLPDGMSIHTGNDRTIFIEKSIKEVYKTIFEATALVILVVFLFLRSVRASVIPLITIPVSLVGALFIMYLLNFSINMFTLMAMVLAIGLVVDDAIVVLENIYRYLEMGYKPFEASVRGIREISFSVIAMTLTLAAVYAPISLAQGLTGKLLTEFSITLAGAVILSGFAALTLSPMMCARMLKAHVKEKEEGPQQLELLPSFNPFTRFMTKFKSDAWLIQIENTYGRYLRLALFYRHYVLLAALAFAIVGYIVHHNLPSELTPREDQGWINLEGQSPQTATLEYTERYVKKIDDILEKVPEIERRVTQIVNPTFDGSIQLKPDRKRTTDEITLDLRKQFEDITGIEIKINSGSSGISGDDNRAVQFVLRGNKSYRELKDIAHNMTASLYASQKVMGVTSEIRGDTEDFTVSIIRDKVSALAIEPATIADTIDALIRGRKANTFKRDNKIYDVKIEVENSSRASPHDITNLFVKSGDKDGTLVPLSELVKVHSRAGPIEIHHHNRTRAITMNAFLKPGTSMGDGVEMVTEVATDVMPSDARMDFIGDTKRFLTESKTMQFIFALALCFIYLVMAAQFESWRDPFIIILSVPMSLAGAVITLAFIDGGTLNLYSNIGLVTLIGLITKHGILMVDFANGLRDDRKFSALEAIIEACRLRLRPILMTTFAMILGALPLALSGGAGSESQRQLGWVIVGGMTIGTMFTLFVVPAFYTYLSAKKRKALVDLHFPGDVAVQA</sequence>
<dbReference type="SUPFAM" id="SSF82866">
    <property type="entry name" value="Multidrug efflux transporter AcrB transmembrane domain"/>
    <property type="match status" value="2"/>
</dbReference>
<evidence type="ECO:0000313" key="10">
    <source>
        <dbReference type="Proteomes" id="UP000293550"/>
    </source>
</evidence>
<dbReference type="PANTHER" id="PTHR32063">
    <property type="match status" value="1"/>
</dbReference>
<dbReference type="FunFam" id="1.20.1640.10:FF:000001">
    <property type="entry name" value="Efflux pump membrane transporter"/>
    <property type="match status" value="1"/>
</dbReference>
<dbReference type="InterPro" id="IPR027463">
    <property type="entry name" value="AcrB_DN_DC_subdom"/>
</dbReference>
<dbReference type="Gene3D" id="1.20.1640.10">
    <property type="entry name" value="Multidrug efflux transporter AcrB transmembrane domain"/>
    <property type="match status" value="2"/>
</dbReference>
<dbReference type="SUPFAM" id="SSF82693">
    <property type="entry name" value="Multidrug efflux transporter AcrB pore domain, PN1, PN2, PC1 and PC2 subdomains"/>
    <property type="match status" value="3"/>
</dbReference>
<gene>
    <name evidence="9" type="ORF">EQU50_04130</name>
</gene>
<keyword evidence="6 8" id="KW-1133">Transmembrane helix</keyword>
<feature type="transmembrane region" description="Helical" evidence="8">
    <location>
        <begin position="12"/>
        <end position="32"/>
    </location>
</feature>
<dbReference type="Gene3D" id="3.30.70.1320">
    <property type="entry name" value="Multidrug efflux transporter AcrB pore domain like"/>
    <property type="match status" value="1"/>
</dbReference>
<feature type="transmembrane region" description="Helical" evidence="8">
    <location>
        <begin position="334"/>
        <end position="353"/>
    </location>
</feature>
<dbReference type="OrthoDB" id="9806532at2"/>
<dbReference type="GO" id="GO:0005886">
    <property type="term" value="C:plasma membrane"/>
    <property type="evidence" value="ECO:0007669"/>
    <property type="project" value="UniProtKB-SubCell"/>
</dbReference>
<dbReference type="SUPFAM" id="SSF82714">
    <property type="entry name" value="Multidrug efflux transporter AcrB TolC docking domain, DN and DC subdomains"/>
    <property type="match status" value="2"/>
</dbReference>
<dbReference type="Gene3D" id="3.30.70.1430">
    <property type="entry name" value="Multidrug efflux transporter AcrB pore domain"/>
    <property type="match status" value="2"/>
</dbReference>
<feature type="transmembrane region" description="Helical" evidence="8">
    <location>
        <begin position="865"/>
        <end position="884"/>
    </location>
</feature>